<evidence type="ECO:0000256" key="1">
    <source>
        <dbReference type="SAM" id="Phobius"/>
    </source>
</evidence>
<dbReference type="EMBL" id="HF548304">
    <property type="protein sequence ID" value="CCO21463.1"/>
    <property type="molecule type" value="Genomic_DNA"/>
</dbReference>
<sequence>MAGWPAWGAGCATWGWGGGGVAAVVFVAAGRGGAWLMMLPHWLQNREFSGWEAPQKGQVAIRGNLRTGKSGCGSADMW</sequence>
<reference evidence="3" key="2">
    <citation type="journal article" date="2013" name="Biotechnol. Biofuels">
        <title>Mining for hemicellulases in the fungus-growing termite Pseudacanthotermes militaris using functional metagenomics.</title>
        <authorList>
            <person name="Bastien G."/>
            <person name="Arnal G."/>
            <person name="Bozonnet S."/>
            <person name="Laguerre S."/>
            <person name="Ferreira F."/>
            <person name="Faure R."/>
            <person name="Henrissat B."/>
            <person name="Lefevre F."/>
            <person name="Robe P."/>
            <person name="Bouchez O."/>
            <person name="Noirot C."/>
            <person name="Dumon C."/>
            <person name="O'Donohue M."/>
        </authorList>
    </citation>
    <scope>NUCLEOTIDE SEQUENCE</scope>
</reference>
<feature type="transmembrane region" description="Helical" evidence="1">
    <location>
        <begin position="6"/>
        <end position="29"/>
    </location>
</feature>
<dbReference type="EMBL" id="HF548271">
    <property type="protein sequence ID" value="CCO20873.1"/>
    <property type="molecule type" value="Genomic_DNA"/>
</dbReference>
<accession>S0DE38</accession>
<keyword evidence="1" id="KW-0472">Membrane</keyword>
<proteinExistence type="predicted"/>
<reference evidence="3" key="1">
    <citation type="submission" date="2012-10" db="EMBL/GenBank/DDBJ databases">
        <authorList>
            <person name="Sandrine L."/>
        </authorList>
    </citation>
    <scope>NUCLEOTIDE SEQUENCE</scope>
</reference>
<keyword evidence="1" id="KW-0812">Transmembrane</keyword>
<protein>
    <submittedName>
        <fullName evidence="3">Uncharacterized protein</fullName>
    </submittedName>
</protein>
<gene>
    <name evidence="2" type="ORF">BN138_61</name>
    <name evidence="3" type="ORF">BN138_651</name>
</gene>
<evidence type="ECO:0000313" key="3">
    <source>
        <dbReference type="EMBL" id="CCO21463.1"/>
    </source>
</evidence>
<organism evidence="3">
    <name type="scientific">termite gut metagenome</name>
    <dbReference type="NCBI Taxonomy" id="433724"/>
    <lineage>
        <taxon>unclassified sequences</taxon>
        <taxon>metagenomes</taxon>
        <taxon>organismal metagenomes</taxon>
    </lineage>
</organism>
<keyword evidence="1" id="KW-1133">Transmembrane helix</keyword>
<name>S0DE38_9ZZZZ</name>
<evidence type="ECO:0000313" key="2">
    <source>
        <dbReference type="EMBL" id="CCO20873.1"/>
    </source>
</evidence>
<dbReference type="AlphaFoldDB" id="S0DE38"/>